<keyword evidence="11 17" id="KW-1133">Transmembrane helix</keyword>
<dbReference type="PROSITE" id="PS50885">
    <property type="entry name" value="HAMP"/>
    <property type="match status" value="1"/>
</dbReference>
<comment type="subcellular location">
    <subcellularLocation>
        <location evidence="2">Cell membrane</location>
        <topology evidence="2">Multi-pass membrane protein</topology>
    </subcellularLocation>
</comment>
<evidence type="ECO:0000256" key="5">
    <source>
        <dbReference type="ARBA" id="ARBA00022553"/>
    </source>
</evidence>
<feature type="transmembrane region" description="Helical" evidence="17">
    <location>
        <begin position="12"/>
        <end position="38"/>
    </location>
</feature>
<reference evidence="20 21" key="1">
    <citation type="submission" date="2019-07" db="EMBL/GenBank/DDBJ databases">
        <title>Whole genome shotgun sequence of Alkalibacillus haloalkaliphilus NBRC 103110.</title>
        <authorList>
            <person name="Hosoyama A."/>
            <person name="Uohara A."/>
            <person name="Ohji S."/>
            <person name="Ichikawa N."/>
        </authorList>
    </citation>
    <scope>NUCLEOTIDE SEQUENCE [LARGE SCALE GENOMIC DNA]</scope>
    <source>
        <strain evidence="20 21">NBRC 103110</strain>
    </source>
</reference>
<dbReference type="GO" id="GO:0005886">
    <property type="term" value="C:plasma membrane"/>
    <property type="evidence" value="ECO:0007669"/>
    <property type="project" value="UniProtKB-SubCell"/>
</dbReference>
<feature type="domain" description="HAMP" evidence="19">
    <location>
        <begin position="171"/>
        <end position="223"/>
    </location>
</feature>
<dbReference type="PANTHER" id="PTHR45528:SF11">
    <property type="entry name" value="HISTIDINE KINASE"/>
    <property type="match status" value="1"/>
</dbReference>
<comment type="caution">
    <text evidence="20">The sequence shown here is derived from an EMBL/GenBank/DDBJ whole genome shotgun (WGS) entry which is preliminary data.</text>
</comment>
<dbReference type="InterPro" id="IPR050398">
    <property type="entry name" value="HssS/ArlS-like"/>
</dbReference>
<evidence type="ECO:0000256" key="6">
    <source>
        <dbReference type="ARBA" id="ARBA00022679"/>
    </source>
</evidence>
<dbReference type="GO" id="GO:0005524">
    <property type="term" value="F:ATP binding"/>
    <property type="evidence" value="ECO:0007669"/>
    <property type="project" value="UniProtKB-KW"/>
</dbReference>
<evidence type="ECO:0000256" key="3">
    <source>
        <dbReference type="ARBA" id="ARBA00012438"/>
    </source>
</evidence>
<keyword evidence="9 20" id="KW-0418">Kinase</keyword>
<evidence type="ECO:0000256" key="9">
    <source>
        <dbReference type="ARBA" id="ARBA00022777"/>
    </source>
</evidence>
<evidence type="ECO:0000313" key="21">
    <source>
        <dbReference type="Proteomes" id="UP000321440"/>
    </source>
</evidence>
<keyword evidence="21" id="KW-1185">Reference proteome</keyword>
<dbReference type="SUPFAM" id="SSF47384">
    <property type="entry name" value="Homodimeric domain of signal transducing histidine kinase"/>
    <property type="match status" value="1"/>
</dbReference>
<dbReference type="Pfam" id="PF00672">
    <property type="entry name" value="HAMP"/>
    <property type="match status" value="1"/>
</dbReference>
<feature type="domain" description="Histidine kinase" evidence="18">
    <location>
        <begin position="231"/>
        <end position="444"/>
    </location>
</feature>
<evidence type="ECO:0000259" key="18">
    <source>
        <dbReference type="PROSITE" id="PS50109"/>
    </source>
</evidence>
<dbReference type="Pfam" id="PF02518">
    <property type="entry name" value="HATPase_c"/>
    <property type="match status" value="1"/>
</dbReference>
<dbReference type="CDD" id="cd00075">
    <property type="entry name" value="HATPase"/>
    <property type="match status" value="1"/>
</dbReference>
<dbReference type="PANTHER" id="PTHR45528">
    <property type="entry name" value="SENSOR HISTIDINE KINASE CPXA"/>
    <property type="match status" value="1"/>
</dbReference>
<dbReference type="InterPro" id="IPR036890">
    <property type="entry name" value="HATPase_C_sf"/>
</dbReference>
<keyword evidence="7 17" id="KW-0812">Transmembrane</keyword>
<keyword evidence="4" id="KW-1003">Cell membrane</keyword>
<keyword evidence="5" id="KW-0597">Phosphoprotein</keyword>
<feature type="transmembrane region" description="Helical" evidence="17">
    <location>
        <begin position="147"/>
        <end position="169"/>
    </location>
</feature>
<dbReference type="FunFam" id="3.30.565.10:FF:000006">
    <property type="entry name" value="Sensor histidine kinase WalK"/>
    <property type="match status" value="1"/>
</dbReference>
<dbReference type="Gene3D" id="1.10.287.130">
    <property type="match status" value="1"/>
</dbReference>
<dbReference type="FunFam" id="1.10.287.130:FF:000001">
    <property type="entry name" value="Two-component sensor histidine kinase"/>
    <property type="match status" value="1"/>
</dbReference>
<evidence type="ECO:0000256" key="7">
    <source>
        <dbReference type="ARBA" id="ARBA00022692"/>
    </source>
</evidence>
<evidence type="ECO:0000313" key="20">
    <source>
        <dbReference type="EMBL" id="GEN44552.1"/>
    </source>
</evidence>
<keyword evidence="6" id="KW-0808">Transferase</keyword>
<comment type="catalytic activity">
    <reaction evidence="1">
        <text>ATP + protein L-histidine = ADP + protein N-phospho-L-histidine.</text>
        <dbReference type="EC" id="2.7.13.3"/>
    </reaction>
</comment>
<evidence type="ECO:0000256" key="13">
    <source>
        <dbReference type="ARBA" id="ARBA00023026"/>
    </source>
</evidence>
<dbReference type="InterPro" id="IPR005467">
    <property type="entry name" value="His_kinase_dom"/>
</dbReference>
<dbReference type="InterPro" id="IPR003594">
    <property type="entry name" value="HATPase_dom"/>
</dbReference>
<dbReference type="InterPro" id="IPR036097">
    <property type="entry name" value="HisK_dim/P_sf"/>
</dbReference>
<dbReference type="Pfam" id="PF00512">
    <property type="entry name" value="HisKA"/>
    <property type="match status" value="1"/>
</dbReference>
<dbReference type="RefSeq" id="WP_017187220.1">
    <property type="nucleotide sequence ID" value="NZ_BJYA01000001.1"/>
</dbReference>
<dbReference type="SMART" id="SM00387">
    <property type="entry name" value="HATPase_c"/>
    <property type="match status" value="1"/>
</dbReference>
<dbReference type="AlphaFoldDB" id="A0A511W5B2"/>
<protein>
    <recommendedName>
        <fullName evidence="16">Heme sensor protein HssS</fullName>
        <ecNumber evidence="3">2.7.13.3</ecNumber>
    </recommendedName>
</protein>
<proteinExistence type="predicted"/>
<name>A0A511W5B2_9BACI</name>
<dbReference type="EC" id="2.7.13.3" evidence="3"/>
<evidence type="ECO:0000256" key="16">
    <source>
        <dbReference type="ARBA" id="ARBA00040841"/>
    </source>
</evidence>
<keyword evidence="12" id="KW-0902">Two-component regulatory system</keyword>
<dbReference type="EMBL" id="BJYA01000001">
    <property type="protein sequence ID" value="GEN44552.1"/>
    <property type="molecule type" value="Genomic_DNA"/>
</dbReference>
<dbReference type="Proteomes" id="UP000321440">
    <property type="component" value="Unassembled WGS sequence"/>
</dbReference>
<dbReference type="SUPFAM" id="SSF55874">
    <property type="entry name" value="ATPase domain of HSP90 chaperone/DNA topoisomerase II/histidine kinase"/>
    <property type="match status" value="1"/>
</dbReference>
<dbReference type="CDD" id="cd00082">
    <property type="entry name" value="HisKA"/>
    <property type="match status" value="1"/>
</dbReference>
<dbReference type="SUPFAM" id="SSF158472">
    <property type="entry name" value="HAMP domain-like"/>
    <property type="match status" value="1"/>
</dbReference>
<dbReference type="CDD" id="cd06225">
    <property type="entry name" value="HAMP"/>
    <property type="match status" value="1"/>
</dbReference>
<dbReference type="InterPro" id="IPR004358">
    <property type="entry name" value="Sig_transdc_His_kin-like_C"/>
</dbReference>
<keyword evidence="14 17" id="KW-0472">Membrane</keyword>
<dbReference type="SMART" id="SM00304">
    <property type="entry name" value="HAMP"/>
    <property type="match status" value="1"/>
</dbReference>
<dbReference type="InterPro" id="IPR003660">
    <property type="entry name" value="HAMP_dom"/>
</dbReference>
<evidence type="ECO:0000256" key="1">
    <source>
        <dbReference type="ARBA" id="ARBA00000085"/>
    </source>
</evidence>
<evidence type="ECO:0000256" key="8">
    <source>
        <dbReference type="ARBA" id="ARBA00022741"/>
    </source>
</evidence>
<sequence>MKYIRKLRGKIFIKLFLSYAGIMLASFVLFAGVFIFLFHLQLYDQFEEEFSYHHEHLEQQWPVEDERLAEEMLTQSKSEVLIYSDCTSCEPFYWNEEVLTEVQSGEIVHDSMWLDDGELVHVVAAPFQDDDVMLMAFYDLNHEYTQLAVMLLTPFIITLMIMTVIVWAISRKITAPLKELNDVALKLAEGDFSKKAKPKSNDEIAQLGETFNYMAEELESLEDMRRDFIANVSHDLRSPLTSIKGFLVALLDDTIPNDKRTHYYHIMKDETERLIKLVNDLLDMTQLQSGTVNIHKSRYNISEQVRQIVARMEPQFNEKELEVDLSLEEVEINADKDRIDQLLVNLIQNAIQFSKRNTTITIQTKIIENGVAISVTDEGEGIKQEDLKMIFERFYKSDTSRSSKVGTGIGLSIVQSIADLHDAKVDVTSQQGKGATFSVTLPNK</sequence>
<evidence type="ECO:0000259" key="19">
    <source>
        <dbReference type="PROSITE" id="PS50885"/>
    </source>
</evidence>
<dbReference type="OrthoDB" id="9813151at2"/>
<evidence type="ECO:0000256" key="14">
    <source>
        <dbReference type="ARBA" id="ARBA00023136"/>
    </source>
</evidence>
<evidence type="ECO:0000256" key="10">
    <source>
        <dbReference type="ARBA" id="ARBA00022840"/>
    </source>
</evidence>
<dbReference type="Gene3D" id="6.10.340.10">
    <property type="match status" value="1"/>
</dbReference>
<dbReference type="InterPro" id="IPR003661">
    <property type="entry name" value="HisK_dim/P_dom"/>
</dbReference>
<evidence type="ECO:0000256" key="4">
    <source>
        <dbReference type="ARBA" id="ARBA00022475"/>
    </source>
</evidence>
<accession>A0A511W5B2</accession>
<evidence type="ECO:0000256" key="11">
    <source>
        <dbReference type="ARBA" id="ARBA00022989"/>
    </source>
</evidence>
<keyword evidence="13" id="KW-0843">Virulence</keyword>
<dbReference type="GO" id="GO:0000155">
    <property type="term" value="F:phosphorelay sensor kinase activity"/>
    <property type="evidence" value="ECO:0007669"/>
    <property type="project" value="InterPro"/>
</dbReference>
<evidence type="ECO:0000256" key="15">
    <source>
        <dbReference type="ARBA" id="ARBA00037219"/>
    </source>
</evidence>
<organism evidence="20 21">
    <name type="scientific">Alkalibacillus haloalkaliphilus</name>
    <dbReference type="NCBI Taxonomy" id="94136"/>
    <lineage>
        <taxon>Bacteria</taxon>
        <taxon>Bacillati</taxon>
        <taxon>Bacillota</taxon>
        <taxon>Bacilli</taxon>
        <taxon>Bacillales</taxon>
        <taxon>Bacillaceae</taxon>
        <taxon>Alkalibacillus</taxon>
    </lineage>
</organism>
<gene>
    <name evidence="20" type="ORF">AHA02nite_03280</name>
</gene>
<evidence type="ECO:0000256" key="2">
    <source>
        <dbReference type="ARBA" id="ARBA00004651"/>
    </source>
</evidence>
<dbReference type="PRINTS" id="PR00344">
    <property type="entry name" value="BCTRLSENSOR"/>
</dbReference>
<evidence type="ECO:0000256" key="12">
    <source>
        <dbReference type="ARBA" id="ARBA00023012"/>
    </source>
</evidence>
<keyword evidence="10" id="KW-0067">ATP-binding</keyword>
<keyword evidence="8" id="KW-0547">Nucleotide-binding</keyword>
<dbReference type="SMART" id="SM00388">
    <property type="entry name" value="HisKA"/>
    <property type="match status" value="1"/>
</dbReference>
<dbReference type="PROSITE" id="PS50109">
    <property type="entry name" value="HIS_KIN"/>
    <property type="match status" value="1"/>
</dbReference>
<evidence type="ECO:0000256" key="17">
    <source>
        <dbReference type="SAM" id="Phobius"/>
    </source>
</evidence>
<comment type="function">
    <text evidence="15">Member of the two-component regulatory system HssS/HssR involved in intracellular heme homeostasis and tempering of staphylococcal virulence. HssS functions as a heme sensor histidine kinase which is autophosphorylated at a histidine residue and transfers its phosphate group to an aspartate residue of HssR. HssR/HssS activates the expression of hrtAB, an efflux pump, in response to extracellular heme, hemin, hemoglobin or blood.</text>
</comment>
<dbReference type="Gene3D" id="3.30.565.10">
    <property type="entry name" value="Histidine kinase-like ATPase, C-terminal domain"/>
    <property type="match status" value="1"/>
</dbReference>